<protein>
    <submittedName>
        <fullName evidence="3">D-isomer specific 2-hydroxyacid dehydrogenase-like protein</fullName>
    </submittedName>
</protein>
<dbReference type="InterPro" id="IPR006139">
    <property type="entry name" value="D-isomer_2_OHA_DH_cat_dom"/>
</dbReference>
<dbReference type="RefSeq" id="WP_121199045.1">
    <property type="nucleotide sequence ID" value="NZ_RBKU01000001.1"/>
</dbReference>
<keyword evidence="1" id="KW-0520">NAD</keyword>
<sequence>MKAVAYSIKPFEKEHLAKANHKKHDITLISNPLNLDTVAYAKGKYAVIVTAEDDVFSPVIEKLAAMGVRFIVTRTLNTAHIDKETASRLGIKISNVPIFISENEKDIDELQRAAYQTIKNLDLWQQNKCVGDACACANSCRTNLNNTK</sequence>
<evidence type="ECO:0000259" key="2">
    <source>
        <dbReference type="Pfam" id="PF00389"/>
    </source>
</evidence>
<evidence type="ECO:0000313" key="3">
    <source>
        <dbReference type="EMBL" id="RKR83566.1"/>
    </source>
</evidence>
<dbReference type="GO" id="GO:0051287">
    <property type="term" value="F:NAD binding"/>
    <property type="evidence" value="ECO:0007669"/>
    <property type="project" value="InterPro"/>
</dbReference>
<gene>
    <name evidence="3" type="ORF">BDD43_3776</name>
</gene>
<reference evidence="3 4" key="1">
    <citation type="submission" date="2018-10" db="EMBL/GenBank/DDBJ databases">
        <title>Genomic Encyclopedia of Archaeal and Bacterial Type Strains, Phase II (KMG-II): from individual species to whole genera.</title>
        <authorList>
            <person name="Goeker M."/>
        </authorList>
    </citation>
    <scope>NUCLEOTIDE SEQUENCE [LARGE SCALE GENOMIC DNA]</scope>
    <source>
        <strain evidence="3 4">DSM 18602</strain>
    </source>
</reference>
<dbReference type="AlphaFoldDB" id="A0A495J3K7"/>
<dbReference type="Pfam" id="PF00389">
    <property type="entry name" value="2-Hacid_dh"/>
    <property type="match status" value="1"/>
</dbReference>
<dbReference type="Gene3D" id="3.40.50.720">
    <property type="entry name" value="NAD(P)-binding Rossmann-like Domain"/>
    <property type="match status" value="1"/>
</dbReference>
<keyword evidence="4" id="KW-1185">Reference proteome</keyword>
<evidence type="ECO:0000256" key="1">
    <source>
        <dbReference type="ARBA" id="ARBA00023027"/>
    </source>
</evidence>
<evidence type="ECO:0000313" key="4">
    <source>
        <dbReference type="Proteomes" id="UP000268007"/>
    </source>
</evidence>
<dbReference type="SUPFAM" id="SSF52283">
    <property type="entry name" value="Formate/glycerate dehydrogenase catalytic domain-like"/>
    <property type="match status" value="1"/>
</dbReference>
<accession>A0A495J3K7</accession>
<comment type="caution">
    <text evidence="3">The sequence shown here is derived from an EMBL/GenBank/DDBJ whole genome shotgun (WGS) entry which is preliminary data.</text>
</comment>
<feature type="domain" description="D-isomer specific 2-hydroxyacid dehydrogenase catalytic" evidence="2">
    <location>
        <begin position="9"/>
        <end position="97"/>
    </location>
</feature>
<dbReference type="Proteomes" id="UP000268007">
    <property type="component" value="Unassembled WGS sequence"/>
</dbReference>
<dbReference type="InterPro" id="IPR058205">
    <property type="entry name" value="D-LDH-like"/>
</dbReference>
<dbReference type="PANTHER" id="PTHR43026">
    <property type="entry name" value="2-HYDROXYACID DEHYDROGENASE HOMOLOG 1-RELATED"/>
    <property type="match status" value="1"/>
</dbReference>
<dbReference type="OrthoDB" id="1522997at2"/>
<name>A0A495J3K7_9SPHI</name>
<dbReference type="GO" id="GO:0008720">
    <property type="term" value="F:D-lactate dehydrogenase (NAD+) activity"/>
    <property type="evidence" value="ECO:0007669"/>
    <property type="project" value="TreeGrafter"/>
</dbReference>
<organism evidence="3 4">
    <name type="scientific">Mucilaginibacter gracilis</name>
    <dbReference type="NCBI Taxonomy" id="423350"/>
    <lineage>
        <taxon>Bacteria</taxon>
        <taxon>Pseudomonadati</taxon>
        <taxon>Bacteroidota</taxon>
        <taxon>Sphingobacteriia</taxon>
        <taxon>Sphingobacteriales</taxon>
        <taxon>Sphingobacteriaceae</taxon>
        <taxon>Mucilaginibacter</taxon>
    </lineage>
</organism>
<dbReference type="PANTHER" id="PTHR43026:SF1">
    <property type="entry name" value="2-HYDROXYACID DEHYDROGENASE HOMOLOG 1-RELATED"/>
    <property type="match status" value="1"/>
</dbReference>
<dbReference type="EMBL" id="RBKU01000001">
    <property type="protein sequence ID" value="RKR83566.1"/>
    <property type="molecule type" value="Genomic_DNA"/>
</dbReference>
<proteinExistence type="predicted"/>